<reference evidence="1 2" key="1">
    <citation type="submission" date="2013-08" db="EMBL/GenBank/DDBJ databases">
        <authorList>
            <person name="Weinstock G."/>
            <person name="Sodergren E."/>
            <person name="Wylie T."/>
            <person name="Fulton L."/>
            <person name="Fulton R."/>
            <person name="Fronick C."/>
            <person name="O'Laughlin M."/>
            <person name="Godfrey J."/>
            <person name="Miner T."/>
            <person name="Herter B."/>
            <person name="Appelbaum E."/>
            <person name="Cordes M."/>
            <person name="Lek S."/>
            <person name="Wollam A."/>
            <person name="Pepin K.H."/>
            <person name="Palsikar V.B."/>
            <person name="Mitreva M."/>
            <person name="Wilson R.K."/>
        </authorList>
    </citation>
    <scope>NUCLEOTIDE SEQUENCE [LARGE SCALE GENOMIC DNA]</scope>
    <source>
        <strain evidence="1 2">F0530</strain>
    </source>
</reference>
<gene>
    <name evidence="1" type="ORF">HMPREF1978_00157</name>
</gene>
<dbReference type="Proteomes" id="UP000016481">
    <property type="component" value="Unassembled WGS sequence"/>
</dbReference>
<accession>U1QDF3</accession>
<name>U1QDF3_9ACTO</name>
<evidence type="ECO:0000313" key="2">
    <source>
        <dbReference type="Proteomes" id="UP000016481"/>
    </source>
</evidence>
<evidence type="ECO:0000313" key="1">
    <source>
        <dbReference type="EMBL" id="ERH19964.1"/>
    </source>
</evidence>
<dbReference type="HOGENOM" id="CLU_3113565_0_0_11"/>
<dbReference type="AlphaFoldDB" id="U1QDF3"/>
<comment type="caution">
    <text evidence="1">The sequence shown here is derived from an EMBL/GenBank/DDBJ whole genome shotgun (WGS) entry which is preliminary data.</text>
</comment>
<proteinExistence type="predicted"/>
<sequence>MQSRQISTRAYFTKYRISGWLGCGQKMLGVSVSRETLTPNAGYVVGILLR</sequence>
<dbReference type="EMBL" id="AWSC01000008">
    <property type="protein sequence ID" value="ERH19964.1"/>
    <property type="molecule type" value="Genomic_DNA"/>
</dbReference>
<organism evidence="1 2">
    <name type="scientific">Actinomyces graevenitzii F0530</name>
    <dbReference type="NCBI Taxonomy" id="1321817"/>
    <lineage>
        <taxon>Bacteria</taxon>
        <taxon>Bacillati</taxon>
        <taxon>Actinomycetota</taxon>
        <taxon>Actinomycetes</taxon>
        <taxon>Actinomycetales</taxon>
        <taxon>Actinomycetaceae</taxon>
        <taxon>Actinomyces</taxon>
    </lineage>
</organism>
<protein>
    <submittedName>
        <fullName evidence="1">Uncharacterized protein</fullName>
    </submittedName>
</protein>